<reference evidence="2 3" key="1">
    <citation type="submission" date="2016-10" db="EMBL/GenBank/DDBJ databases">
        <authorList>
            <person name="de Groot N.N."/>
        </authorList>
    </citation>
    <scope>NUCLEOTIDE SEQUENCE [LARGE SCALE GENOMIC DNA]</scope>
    <source>
        <strain evidence="2 3">IBRC-M10015</strain>
    </source>
</reference>
<proteinExistence type="predicted"/>
<dbReference type="AlphaFoldDB" id="A0A1G8YBN6"/>
<evidence type="ECO:0000256" key="1">
    <source>
        <dbReference type="SAM" id="Phobius"/>
    </source>
</evidence>
<name>A0A1G8YBN6_9EURY</name>
<protein>
    <recommendedName>
        <fullName evidence="4">Membrane domain of glycerophosphoryl diester phosphodiesterase</fullName>
    </recommendedName>
</protein>
<feature type="transmembrane region" description="Helical" evidence="1">
    <location>
        <begin position="141"/>
        <end position="165"/>
    </location>
</feature>
<sequence>MQLLRRLKTGFVLTKDSLLVMRHNPELFLFPAVSGLAGLGFLVVFLGVTFGLLAASLDALALVGLFVTYLVLTFVSSFFAAAMVHQTREVLAGSDASLREGMAAAWEVKGSLLVWSLISATVGILINAIENSDSRLGRLVGAVFGVAWTLMTFFVVPVIVFERVSTKEMFTRSAGTFKQTWGETPISLLGINVVSAVVALPFALPGIYLFDAGFALTGIGLLFVGALLSFLIAQTLQGVVKTTLYLYASDGTRPEEFDNVDFDGLASQRQGTGRRSPMSGGFR</sequence>
<evidence type="ECO:0000313" key="3">
    <source>
        <dbReference type="Proteomes" id="UP000198856"/>
    </source>
</evidence>
<dbReference type="STRING" id="890420.SAMN05216226_11426"/>
<dbReference type="EMBL" id="FNFC01000014">
    <property type="protein sequence ID" value="SDK00319.1"/>
    <property type="molecule type" value="Genomic_DNA"/>
</dbReference>
<dbReference type="Proteomes" id="UP000198856">
    <property type="component" value="Unassembled WGS sequence"/>
</dbReference>
<feature type="transmembrane region" description="Helical" evidence="1">
    <location>
        <begin position="112"/>
        <end position="129"/>
    </location>
</feature>
<feature type="transmembrane region" description="Helical" evidence="1">
    <location>
        <begin position="214"/>
        <end position="233"/>
    </location>
</feature>
<keyword evidence="1" id="KW-0812">Transmembrane</keyword>
<keyword evidence="3" id="KW-1185">Reference proteome</keyword>
<dbReference type="RefSeq" id="WP_092703942.1">
    <property type="nucleotide sequence ID" value="NZ_FNFC01000014.1"/>
</dbReference>
<dbReference type="InterPro" id="IPR046157">
    <property type="entry name" value="DUF6159"/>
</dbReference>
<keyword evidence="1" id="KW-1133">Transmembrane helix</keyword>
<feature type="transmembrane region" description="Helical" evidence="1">
    <location>
        <begin position="59"/>
        <end position="84"/>
    </location>
</feature>
<feature type="transmembrane region" description="Helical" evidence="1">
    <location>
        <begin position="27"/>
        <end position="53"/>
    </location>
</feature>
<keyword evidence="1" id="KW-0472">Membrane</keyword>
<evidence type="ECO:0008006" key="4">
    <source>
        <dbReference type="Google" id="ProtNLM"/>
    </source>
</evidence>
<evidence type="ECO:0000313" key="2">
    <source>
        <dbReference type="EMBL" id="SDK00319.1"/>
    </source>
</evidence>
<dbReference type="OrthoDB" id="163788at2157"/>
<gene>
    <name evidence="2" type="ORF">SAMN05216226_11426</name>
</gene>
<feature type="transmembrane region" description="Helical" evidence="1">
    <location>
        <begin position="186"/>
        <end position="208"/>
    </location>
</feature>
<accession>A0A1G8YBN6</accession>
<organism evidence="2 3">
    <name type="scientific">Halovenus aranensis</name>
    <dbReference type="NCBI Taxonomy" id="890420"/>
    <lineage>
        <taxon>Archaea</taxon>
        <taxon>Methanobacteriati</taxon>
        <taxon>Methanobacteriota</taxon>
        <taxon>Stenosarchaea group</taxon>
        <taxon>Halobacteria</taxon>
        <taxon>Halobacteriales</taxon>
        <taxon>Haloarculaceae</taxon>
        <taxon>Halovenus</taxon>
    </lineage>
</organism>
<dbReference type="Pfam" id="PF19656">
    <property type="entry name" value="DUF6159"/>
    <property type="match status" value="1"/>
</dbReference>